<dbReference type="SMART" id="SM00850">
    <property type="entry name" value="LytTR"/>
    <property type="match status" value="1"/>
</dbReference>
<dbReference type="GO" id="GO:0000156">
    <property type="term" value="F:phosphorelay response regulator activity"/>
    <property type="evidence" value="ECO:0007669"/>
    <property type="project" value="InterPro"/>
</dbReference>
<comment type="caution">
    <text evidence="4">The sequence shown here is derived from an EMBL/GenBank/DDBJ whole genome shotgun (WGS) entry which is preliminary data.</text>
</comment>
<dbReference type="STRING" id="1302689.RG47T_2889"/>
<dbReference type="InterPro" id="IPR007492">
    <property type="entry name" value="LytTR_DNA-bd_dom"/>
</dbReference>
<dbReference type="Pfam" id="PF04397">
    <property type="entry name" value="LytTR"/>
    <property type="match status" value="1"/>
</dbReference>
<dbReference type="EMBL" id="MPPL01000001">
    <property type="protein sequence ID" value="OKS87428.1"/>
    <property type="molecule type" value="Genomic_DNA"/>
</dbReference>
<reference evidence="4 5" key="1">
    <citation type="submission" date="2016-11" db="EMBL/GenBank/DDBJ databases">
        <title>Whole Genome Sequencing of Mucilaginibacter polytrichastri RG4-7(T) isolated from the moss sample.</title>
        <authorList>
            <person name="Li Y."/>
        </authorList>
    </citation>
    <scope>NUCLEOTIDE SEQUENCE [LARGE SCALE GENOMIC DNA]</scope>
    <source>
        <strain evidence="4 5">RG4-7</strain>
    </source>
</reference>
<dbReference type="PROSITE" id="PS50930">
    <property type="entry name" value="HTH_LYTTR"/>
    <property type="match status" value="1"/>
</dbReference>
<dbReference type="InterPro" id="IPR001789">
    <property type="entry name" value="Sig_transdc_resp-reg_receiver"/>
</dbReference>
<dbReference type="RefSeq" id="WP_083627405.1">
    <property type="nucleotide sequence ID" value="NZ_FPAM01000006.1"/>
</dbReference>
<protein>
    <submittedName>
        <fullName evidence="4">Uncharacterized protein</fullName>
    </submittedName>
</protein>
<evidence type="ECO:0000313" key="4">
    <source>
        <dbReference type="EMBL" id="OKS87428.1"/>
    </source>
</evidence>
<dbReference type="Gene3D" id="3.40.50.2300">
    <property type="match status" value="1"/>
</dbReference>
<dbReference type="Proteomes" id="UP000186720">
    <property type="component" value="Unassembled WGS sequence"/>
</dbReference>
<feature type="domain" description="Response regulatory" evidence="2">
    <location>
        <begin position="4"/>
        <end position="115"/>
    </location>
</feature>
<dbReference type="SMART" id="SM00448">
    <property type="entry name" value="REC"/>
    <property type="match status" value="1"/>
</dbReference>
<dbReference type="PANTHER" id="PTHR37299:SF1">
    <property type="entry name" value="STAGE 0 SPORULATION PROTEIN A HOMOLOG"/>
    <property type="match status" value="1"/>
</dbReference>
<dbReference type="OrthoDB" id="9787344at2"/>
<evidence type="ECO:0000313" key="5">
    <source>
        <dbReference type="Proteomes" id="UP000186720"/>
    </source>
</evidence>
<evidence type="ECO:0000259" key="3">
    <source>
        <dbReference type="PROSITE" id="PS50930"/>
    </source>
</evidence>
<dbReference type="GO" id="GO:0003677">
    <property type="term" value="F:DNA binding"/>
    <property type="evidence" value="ECO:0007669"/>
    <property type="project" value="InterPro"/>
</dbReference>
<dbReference type="PANTHER" id="PTHR37299">
    <property type="entry name" value="TRANSCRIPTIONAL REGULATOR-RELATED"/>
    <property type="match status" value="1"/>
</dbReference>
<dbReference type="InterPro" id="IPR046947">
    <property type="entry name" value="LytR-like"/>
</dbReference>
<name>A0A1Q6A0A2_9SPHI</name>
<accession>A0A1Q6A0A2</accession>
<dbReference type="InterPro" id="IPR011006">
    <property type="entry name" value="CheY-like_superfamily"/>
</dbReference>
<organism evidence="4 5">
    <name type="scientific">Mucilaginibacter polytrichastri</name>
    <dbReference type="NCBI Taxonomy" id="1302689"/>
    <lineage>
        <taxon>Bacteria</taxon>
        <taxon>Pseudomonadati</taxon>
        <taxon>Bacteroidota</taxon>
        <taxon>Sphingobacteriia</taxon>
        <taxon>Sphingobacteriales</taxon>
        <taxon>Sphingobacteriaceae</taxon>
        <taxon>Mucilaginibacter</taxon>
    </lineage>
</organism>
<keyword evidence="5" id="KW-1185">Reference proteome</keyword>
<dbReference type="Gene3D" id="2.40.50.1020">
    <property type="entry name" value="LytTr DNA-binding domain"/>
    <property type="match status" value="1"/>
</dbReference>
<dbReference type="PROSITE" id="PS50110">
    <property type="entry name" value="RESPONSE_REGULATORY"/>
    <property type="match status" value="1"/>
</dbReference>
<proteinExistence type="predicted"/>
<keyword evidence="1" id="KW-0597">Phosphoprotein</keyword>
<evidence type="ECO:0000259" key="2">
    <source>
        <dbReference type="PROSITE" id="PS50110"/>
    </source>
</evidence>
<dbReference type="AlphaFoldDB" id="A0A1Q6A0A2"/>
<feature type="modified residue" description="4-aspartylphosphate" evidence="1">
    <location>
        <position position="55"/>
    </location>
</feature>
<feature type="domain" description="HTH LytTR-type" evidence="3">
    <location>
        <begin position="135"/>
        <end position="206"/>
    </location>
</feature>
<gene>
    <name evidence="4" type="ORF">RG47T_2889</name>
</gene>
<dbReference type="SUPFAM" id="SSF52172">
    <property type="entry name" value="CheY-like"/>
    <property type="match status" value="1"/>
</dbReference>
<sequence>MSISCLVVDDEPEARELIVKYVNDVSFLELKGVCNNAFEAIDILQQEDVDLIISDIQMPKINGLEFIRSLKNPPFIIFITAYPNYAVEGFEINAVDYLVKPTSFNRFFKAVNKAESMIKSRMPNPVAMEKRLKNIFLKDGFKLLRVPIDQIVYVEGLRDYVQIMLPDKKVISYMRMKNMESMLPADQFIRIHKSFIINIEYIKAIKGNMIETTAQVEIPIGTQYKEHLLKVIGM</sequence>
<dbReference type="Pfam" id="PF00072">
    <property type="entry name" value="Response_reg"/>
    <property type="match status" value="1"/>
</dbReference>
<evidence type="ECO:0000256" key="1">
    <source>
        <dbReference type="PROSITE-ProRule" id="PRU00169"/>
    </source>
</evidence>